<reference evidence="2" key="1">
    <citation type="journal article" date="2018" name="Nat. Plants">
        <title>Whole-genome landscape of Medicago truncatula symbiotic genes.</title>
        <authorList>
            <person name="Pecrix Y."/>
            <person name="Gamas P."/>
            <person name="Carrere S."/>
        </authorList>
    </citation>
    <scope>NUCLEOTIDE SEQUENCE</scope>
    <source>
        <tissue evidence="2">Leaves</tissue>
    </source>
</reference>
<comment type="caution">
    <text evidence="2">The sequence shown here is derived from an EMBL/GenBank/DDBJ whole genome shotgun (WGS) entry which is preliminary data.</text>
</comment>
<proteinExistence type="predicted"/>
<organism evidence="2">
    <name type="scientific">Medicago truncatula</name>
    <name type="common">Barrel medic</name>
    <name type="synonym">Medicago tribuloides</name>
    <dbReference type="NCBI Taxonomy" id="3880"/>
    <lineage>
        <taxon>Eukaryota</taxon>
        <taxon>Viridiplantae</taxon>
        <taxon>Streptophyta</taxon>
        <taxon>Embryophyta</taxon>
        <taxon>Tracheophyta</taxon>
        <taxon>Spermatophyta</taxon>
        <taxon>Magnoliopsida</taxon>
        <taxon>eudicotyledons</taxon>
        <taxon>Gunneridae</taxon>
        <taxon>Pentapetalae</taxon>
        <taxon>rosids</taxon>
        <taxon>fabids</taxon>
        <taxon>Fabales</taxon>
        <taxon>Fabaceae</taxon>
        <taxon>Papilionoideae</taxon>
        <taxon>50 kb inversion clade</taxon>
        <taxon>NPAAA clade</taxon>
        <taxon>Hologalegina</taxon>
        <taxon>IRL clade</taxon>
        <taxon>Trifolieae</taxon>
        <taxon>Medicago</taxon>
    </lineage>
</organism>
<dbReference type="EMBL" id="PSQE01000007">
    <property type="protein sequence ID" value="RHN48634.1"/>
    <property type="molecule type" value="Genomic_DNA"/>
</dbReference>
<sequence>MQTFQSHSRTSESHFGLHDQPTTSYNLMNTDAISNLPEQGTWDQYNSDNCAPYPTTSKRLIKFKRVYSTRTRGRSSPLHSLARKLDRFKVRTVVVEVASNPESEQNK</sequence>
<accession>A0A396H9Z4</accession>
<dbReference type="Gramene" id="rna43373">
    <property type="protein sequence ID" value="RHN48634.1"/>
    <property type="gene ID" value="gene43373"/>
</dbReference>
<dbReference type="Proteomes" id="UP000265566">
    <property type="component" value="Chromosome 7"/>
</dbReference>
<protein>
    <submittedName>
        <fullName evidence="2">Uncharacterized protein</fullName>
    </submittedName>
</protein>
<gene>
    <name evidence="2" type="ORF">MtrunA17_Chr7g0265871</name>
</gene>
<dbReference type="AlphaFoldDB" id="A0A396H9Z4"/>
<name>A0A396H9Z4_MEDTR</name>
<feature type="region of interest" description="Disordered" evidence="1">
    <location>
        <begin position="1"/>
        <end position="23"/>
    </location>
</feature>
<evidence type="ECO:0000313" key="2">
    <source>
        <dbReference type="EMBL" id="RHN48634.1"/>
    </source>
</evidence>
<evidence type="ECO:0000256" key="1">
    <source>
        <dbReference type="SAM" id="MobiDB-lite"/>
    </source>
</evidence>